<evidence type="ECO:0000313" key="3">
    <source>
        <dbReference type="Proteomes" id="UP001165243"/>
    </source>
</evidence>
<proteinExistence type="predicted"/>
<organism evidence="2 3">
    <name type="scientific">Lactobacillus delbrueckii subsp. bulgaricus</name>
    <dbReference type="NCBI Taxonomy" id="1585"/>
    <lineage>
        <taxon>Bacteria</taxon>
        <taxon>Bacillati</taxon>
        <taxon>Bacillota</taxon>
        <taxon>Bacilli</taxon>
        <taxon>Lactobacillales</taxon>
        <taxon>Lactobacillaceae</taxon>
        <taxon>Lactobacillus</taxon>
    </lineage>
</organism>
<dbReference type="Pfam" id="PF01553">
    <property type="entry name" value="Acyltransferase"/>
    <property type="match status" value="1"/>
</dbReference>
<protein>
    <submittedName>
        <fullName evidence="2">Phospho-beta-glycosidase</fullName>
    </submittedName>
</protein>
<gene>
    <name evidence="2" type="ORF">ME0900_08270</name>
</gene>
<dbReference type="EMBL" id="BSWK01000010">
    <property type="protein sequence ID" value="GMB86454.1"/>
    <property type="molecule type" value="Genomic_DNA"/>
</dbReference>
<dbReference type="SMART" id="SM00563">
    <property type="entry name" value="PlsC"/>
    <property type="match status" value="1"/>
</dbReference>
<name>A0AAV5PCU4_LACDE</name>
<evidence type="ECO:0000259" key="1">
    <source>
        <dbReference type="SMART" id="SM00563"/>
    </source>
</evidence>
<comment type="caution">
    <text evidence="2">The sequence shown here is derived from an EMBL/GenBank/DDBJ whole genome shotgun (WGS) entry which is preliminary data.</text>
</comment>
<dbReference type="SUPFAM" id="SSF69593">
    <property type="entry name" value="Glycerol-3-phosphate (1)-acyltransferase"/>
    <property type="match status" value="1"/>
</dbReference>
<dbReference type="Proteomes" id="UP001165243">
    <property type="component" value="Unassembled WGS sequence"/>
</dbReference>
<accession>A0AAV5PCU4</accession>
<dbReference type="GO" id="GO:0016746">
    <property type="term" value="F:acyltransferase activity"/>
    <property type="evidence" value="ECO:0007669"/>
    <property type="project" value="InterPro"/>
</dbReference>
<dbReference type="RefSeq" id="WP_014564493.1">
    <property type="nucleotide sequence ID" value="NZ_BSWJ01000006.1"/>
</dbReference>
<reference evidence="2" key="1">
    <citation type="submission" date="2023-04" db="EMBL/GenBank/DDBJ databases">
        <title>Draft genome sequences of Lactobacillus delbrueckii subsp. bulgaricus ME-900 and ME-901 with improved acid tolerance.</title>
        <authorList>
            <person name="Ishida T."/>
            <person name="Yamamoto E."/>
            <person name="Koizumi A."/>
            <person name="Fujiwara S."/>
            <person name="Makino S."/>
            <person name="Kano H."/>
            <person name="Kimura K."/>
        </authorList>
    </citation>
    <scope>NUCLEOTIDE SEQUENCE</scope>
    <source>
        <strain evidence="2">ME-900</strain>
    </source>
</reference>
<feature type="domain" description="Phospholipid/glycerol acyltransferase" evidence="1">
    <location>
        <begin position="93"/>
        <end position="209"/>
    </location>
</feature>
<dbReference type="InterPro" id="IPR002123">
    <property type="entry name" value="Plipid/glycerol_acylTrfase"/>
</dbReference>
<sequence length="287" mass="33177">MIIGDKRLDVIHNIKQAANERNFTAKTEIGDPVMSSEEKLALVEGFWQKQDQTKTKFDGTVGHELLQLLTKTISGSTKVNGLGKLKGLPKGGAIVTANHFNQVDALAVNRLAQKAHRRMDIVIEDTNLMLPGFFSYIMNNMGSIPLTQSPNYLGREFIQHLNQAFNQNHWVLIFPEQEMWWNYRKPRKPQRGAYYFAAKCNVPVISTFVEIQDLPKLEKQNEHFYQTRYTVHVLDVLYLDPTKTASENASRLMEEDYKLKVQAYERVYKKKLDYDFTSWDIAGWRGE</sequence>
<dbReference type="CDD" id="cd07989">
    <property type="entry name" value="LPLAT_AGPAT-like"/>
    <property type="match status" value="1"/>
</dbReference>
<dbReference type="AlphaFoldDB" id="A0AAV5PCU4"/>
<evidence type="ECO:0000313" key="2">
    <source>
        <dbReference type="EMBL" id="GMB86454.1"/>
    </source>
</evidence>